<comment type="similarity">
    <text evidence="1">Belongs to the peptidase C2 family.</text>
</comment>
<dbReference type="InterPro" id="IPR022684">
    <property type="entry name" value="Calpain_cysteine_protease"/>
</dbReference>
<dbReference type="Proteomes" id="UP000515154">
    <property type="component" value="Unplaced"/>
</dbReference>
<feature type="active site" evidence="2">
    <location>
        <position position="32"/>
    </location>
</feature>
<dbReference type="SUPFAM" id="SSF47473">
    <property type="entry name" value="EF-hand"/>
    <property type="match status" value="1"/>
</dbReference>
<dbReference type="PANTHER" id="PTHR10183:SF433">
    <property type="entry name" value="CALPAIN-A-RELATED"/>
    <property type="match status" value="1"/>
</dbReference>
<dbReference type="Gene3D" id="3.90.70.10">
    <property type="entry name" value="Cysteine proteinases"/>
    <property type="match status" value="1"/>
</dbReference>
<dbReference type="AlphaFoldDB" id="A0A7E6EI39"/>
<dbReference type="InterPro" id="IPR011992">
    <property type="entry name" value="EF-hand-dom_pair"/>
</dbReference>
<dbReference type="InterPro" id="IPR001300">
    <property type="entry name" value="Peptidase_C2_calpain_cat"/>
</dbReference>
<dbReference type="GO" id="GO:0006508">
    <property type="term" value="P:proteolysis"/>
    <property type="evidence" value="ECO:0007669"/>
    <property type="project" value="UniProtKB-KW"/>
</dbReference>
<dbReference type="KEGG" id="osn:115229049"/>
<dbReference type="SMART" id="SM00230">
    <property type="entry name" value="CysPc"/>
    <property type="match status" value="1"/>
</dbReference>
<evidence type="ECO:0000256" key="1">
    <source>
        <dbReference type="ARBA" id="ARBA00007623"/>
    </source>
</evidence>
<evidence type="ECO:0000256" key="2">
    <source>
        <dbReference type="PIRSR" id="PIRSR622684-1"/>
    </source>
</evidence>
<sequence length="421" mass="49128">MREYRRPKELLSLPDQDYYQLKEEAIRNSWNCWMLAAVGSLTIREELLKNVVLANQNFSDSDYAGIFRFRFWHFGEFKEIVVDDRLPVTENGDLIFMKSRDRGECWSALLEKAYAKEINSKDNSQMICLERIGKYIKMVRLRNPWGGVEWNGAWSDGSREWDLISKEDKLDLGLVCDDDGEFWFGSMKCHFRMDWHDFSDNFSIVDVCNLHPDSGLRSSSKTWSSLEMRGHWDKLAVSSENHMTESVSNIFRKYAKHDMEIDRTELFDLLNNIFKSGRSSPVFRQHYVNEILLYFDKDSRGTIGFDEFKDLWNMLTEAKKKHYFNAQVGQGFYIRPLKAIGIRCQVIYPIRLQDGLVGFRSLSCRVIGNCKVFFTSPTDALLNVFLAIAVDNLANAQELTDAQEQEKAMKDELVIYRLISE</sequence>
<feature type="domain" description="Calpain catalytic" evidence="4">
    <location>
        <begin position="1"/>
        <end position="211"/>
    </location>
</feature>
<dbReference type="RefSeq" id="XP_036354978.1">
    <property type="nucleotide sequence ID" value="XM_036499085.1"/>
</dbReference>
<dbReference type="GO" id="GO:0005509">
    <property type="term" value="F:calcium ion binding"/>
    <property type="evidence" value="ECO:0007669"/>
    <property type="project" value="InterPro"/>
</dbReference>
<keyword evidence="6" id="KW-1185">Reference proteome</keyword>
<name>A0A7E6EI39_9MOLL</name>
<accession>A0A7E6EI39</accession>
<dbReference type="PROSITE" id="PS50222">
    <property type="entry name" value="EF_HAND_2"/>
    <property type="match status" value="1"/>
</dbReference>
<dbReference type="SUPFAM" id="SSF54001">
    <property type="entry name" value="Cysteine proteinases"/>
    <property type="match status" value="1"/>
</dbReference>
<feature type="active site" evidence="2">
    <location>
        <position position="143"/>
    </location>
</feature>
<feature type="domain" description="EF-hand" evidence="5">
    <location>
        <begin position="283"/>
        <end position="318"/>
    </location>
</feature>
<evidence type="ECO:0000256" key="3">
    <source>
        <dbReference type="PROSITE-ProRule" id="PRU00239"/>
    </source>
</evidence>
<evidence type="ECO:0000259" key="5">
    <source>
        <dbReference type="PROSITE" id="PS50222"/>
    </source>
</evidence>
<evidence type="ECO:0000313" key="6">
    <source>
        <dbReference type="Proteomes" id="UP000515154"/>
    </source>
</evidence>
<dbReference type="Gene3D" id="1.10.238.10">
    <property type="entry name" value="EF-hand"/>
    <property type="match status" value="1"/>
</dbReference>
<dbReference type="GO" id="GO:0004198">
    <property type="term" value="F:calcium-dependent cysteine-type endopeptidase activity"/>
    <property type="evidence" value="ECO:0007669"/>
    <property type="project" value="InterPro"/>
</dbReference>
<organism evidence="6 7">
    <name type="scientific">Octopus sinensis</name>
    <name type="common">East Asian common octopus</name>
    <dbReference type="NCBI Taxonomy" id="2607531"/>
    <lineage>
        <taxon>Eukaryota</taxon>
        <taxon>Metazoa</taxon>
        <taxon>Spiralia</taxon>
        <taxon>Lophotrochozoa</taxon>
        <taxon>Mollusca</taxon>
        <taxon>Cephalopoda</taxon>
        <taxon>Coleoidea</taxon>
        <taxon>Octopodiformes</taxon>
        <taxon>Octopoda</taxon>
        <taxon>Incirrata</taxon>
        <taxon>Octopodidae</taxon>
        <taxon>Octopus</taxon>
    </lineage>
</organism>
<evidence type="ECO:0000313" key="7">
    <source>
        <dbReference type="RefSeq" id="XP_036354978.1"/>
    </source>
</evidence>
<comment type="caution">
    <text evidence="3">Lacks conserved residue(s) required for the propagation of feature annotation.</text>
</comment>
<dbReference type="InterPro" id="IPR038765">
    <property type="entry name" value="Papain-like_cys_pep_sf"/>
</dbReference>
<gene>
    <name evidence="7" type="primary">LOC115229049</name>
</gene>
<dbReference type="PANTHER" id="PTHR10183">
    <property type="entry name" value="CALPAIN"/>
    <property type="match status" value="1"/>
</dbReference>
<reference evidence="7" key="1">
    <citation type="submission" date="2025-08" db="UniProtKB">
        <authorList>
            <consortium name="RefSeq"/>
        </authorList>
    </citation>
    <scope>IDENTIFICATION</scope>
</reference>
<proteinExistence type="inferred from homology"/>
<dbReference type="PRINTS" id="PR00704">
    <property type="entry name" value="CALPAIN"/>
</dbReference>
<dbReference type="InterPro" id="IPR002048">
    <property type="entry name" value="EF_hand_dom"/>
</dbReference>
<dbReference type="PROSITE" id="PS50203">
    <property type="entry name" value="CALPAIN_CAT"/>
    <property type="match status" value="1"/>
</dbReference>
<evidence type="ECO:0000259" key="4">
    <source>
        <dbReference type="PROSITE" id="PS50203"/>
    </source>
</evidence>
<dbReference type="GO" id="GO:0005737">
    <property type="term" value="C:cytoplasm"/>
    <property type="evidence" value="ECO:0007669"/>
    <property type="project" value="TreeGrafter"/>
</dbReference>
<protein>
    <submittedName>
        <fullName evidence="7">Calpain 11-like</fullName>
    </submittedName>
</protein>
<dbReference type="Pfam" id="PF00648">
    <property type="entry name" value="Peptidase_C2"/>
    <property type="match status" value="2"/>
</dbReference>